<keyword evidence="7" id="KW-1185">Reference proteome</keyword>
<dbReference type="GO" id="GO:0016740">
    <property type="term" value="F:transferase activity"/>
    <property type="evidence" value="ECO:0007669"/>
    <property type="project" value="UniProtKB-KW"/>
</dbReference>
<proteinExistence type="inferred from homology"/>
<reference evidence="6" key="1">
    <citation type="submission" date="2020-04" db="EMBL/GenBank/DDBJ databases">
        <authorList>
            <person name="Alioto T."/>
            <person name="Alioto T."/>
            <person name="Gomez Garrido J."/>
        </authorList>
    </citation>
    <scope>NUCLEOTIDE SEQUENCE</scope>
    <source>
        <strain evidence="6">A484AB</strain>
    </source>
</reference>
<keyword evidence="4" id="KW-0520">NAD</keyword>
<dbReference type="PANTHER" id="PTHR10912">
    <property type="entry name" value="ADP-RIBOSYL CYCLASE"/>
    <property type="match status" value="1"/>
</dbReference>
<dbReference type="Pfam" id="PF02267">
    <property type="entry name" value="Rib_hydrolayse"/>
    <property type="match status" value="1"/>
</dbReference>
<evidence type="ECO:0000256" key="4">
    <source>
        <dbReference type="ARBA" id="ARBA00023027"/>
    </source>
</evidence>
<dbReference type="GO" id="GO:0005886">
    <property type="term" value="C:plasma membrane"/>
    <property type="evidence" value="ECO:0007669"/>
    <property type="project" value="TreeGrafter"/>
</dbReference>
<evidence type="ECO:0000313" key="7">
    <source>
        <dbReference type="Proteomes" id="UP001152795"/>
    </source>
</evidence>
<comment type="similarity">
    <text evidence="1">Belongs to the ADP-ribosyl cyclase family.</text>
</comment>
<dbReference type="GO" id="GO:0016849">
    <property type="term" value="F:phosphorus-oxygen lyase activity"/>
    <property type="evidence" value="ECO:0007669"/>
    <property type="project" value="TreeGrafter"/>
</dbReference>
<evidence type="ECO:0000313" key="6">
    <source>
        <dbReference type="EMBL" id="CAB4003543.1"/>
    </source>
</evidence>
<sequence>MSPPPTSMPLAIPLPFRLGESERKDTLHKSKHKKPRKLTEYQKAQLWRYKPVQGTDKHLKEIFIGKCWEYQRKFKFRESVDCARLWEAFLSGFAYKEPCDVALEDYKDFFGMIHEEPLVNK</sequence>
<dbReference type="GO" id="GO:0061809">
    <property type="term" value="F:NAD+ nucleosidase activity, cyclic ADP-ribose generating"/>
    <property type="evidence" value="ECO:0007669"/>
    <property type="project" value="InterPro"/>
</dbReference>
<dbReference type="EMBL" id="CACRXK020004658">
    <property type="protein sequence ID" value="CAB4003543.1"/>
    <property type="molecule type" value="Genomic_DNA"/>
</dbReference>
<keyword evidence="2" id="KW-0808">Transferase</keyword>
<evidence type="ECO:0000256" key="1">
    <source>
        <dbReference type="ARBA" id="ARBA00005406"/>
    </source>
</evidence>
<feature type="non-terminal residue" evidence="6">
    <location>
        <position position="121"/>
    </location>
</feature>
<keyword evidence="5" id="KW-1015">Disulfide bond</keyword>
<evidence type="ECO:0000256" key="3">
    <source>
        <dbReference type="ARBA" id="ARBA00022801"/>
    </source>
</evidence>
<gene>
    <name evidence="6" type="ORF">PACLA_8A064860</name>
</gene>
<dbReference type="OrthoDB" id="10028716at2759"/>
<dbReference type="SUPFAM" id="SSF52309">
    <property type="entry name" value="N-(deoxy)ribosyltransferase-like"/>
    <property type="match status" value="1"/>
</dbReference>
<dbReference type="Proteomes" id="UP001152795">
    <property type="component" value="Unassembled WGS sequence"/>
</dbReference>
<dbReference type="PANTHER" id="PTHR10912:SF7">
    <property type="entry name" value="ADP-RIBOSYL CYCLASE_CYCLIC ADP-RIBOSE HYDROLASE"/>
    <property type="match status" value="1"/>
</dbReference>
<dbReference type="Gene3D" id="1.20.82.10">
    <property type="entry name" value="ADP Ribosyl Cyclase, Chain A, domain 1"/>
    <property type="match status" value="1"/>
</dbReference>
<dbReference type="InterPro" id="IPR003193">
    <property type="entry name" value="ADP-ribosyl_cyclase"/>
</dbReference>
<accession>A0A6S7HJK2</accession>
<name>A0A6S7HJK2_PARCT</name>
<organism evidence="6 7">
    <name type="scientific">Paramuricea clavata</name>
    <name type="common">Red gorgonian</name>
    <name type="synonym">Violescent sea-whip</name>
    <dbReference type="NCBI Taxonomy" id="317549"/>
    <lineage>
        <taxon>Eukaryota</taxon>
        <taxon>Metazoa</taxon>
        <taxon>Cnidaria</taxon>
        <taxon>Anthozoa</taxon>
        <taxon>Octocorallia</taxon>
        <taxon>Malacalcyonacea</taxon>
        <taxon>Plexauridae</taxon>
        <taxon>Paramuricea</taxon>
    </lineage>
</organism>
<evidence type="ECO:0000256" key="2">
    <source>
        <dbReference type="ARBA" id="ARBA00022679"/>
    </source>
</evidence>
<dbReference type="AlphaFoldDB" id="A0A6S7HJK2"/>
<comment type="caution">
    <text evidence="6">The sequence shown here is derived from an EMBL/GenBank/DDBJ whole genome shotgun (WGS) entry which is preliminary data.</text>
</comment>
<evidence type="ECO:0000256" key="5">
    <source>
        <dbReference type="ARBA" id="ARBA00023157"/>
    </source>
</evidence>
<protein>
    <submittedName>
        <fullName evidence="6">ADP-ribosyl cyclase cyclic ADP-ribose hydrolase-like</fullName>
    </submittedName>
</protein>
<keyword evidence="3 6" id="KW-0378">Hydrolase</keyword>